<protein>
    <submittedName>
        <fullName evidence="2">Chemotaxis protein CheW</fullName>
    </submittedName>
</protein>
<dbReference type="InterPro" id="IPR002545">
    <property type="entry name" value="CheW-lke_dom"/>
</dbReference>
<dbReference type="InterPro" id="IPR036061">
    <property type="entry name" value="CheW-like_dom_sf"/>
</dbReference>
<dbReference type="Proteomes" id="UP000281112">
    <property type="component" value="Unassembled WGS sequence"/>
</dbReference>
<comment type="caution">
    <text evidence="2">The sequence shown here is derived from an EMBL/GenBank/DDBJ whole genome shotgun (WGS) entry which is preliminary data.</text>
</comment>
<dbReference type="Pfam" id="PF01584">
    <property type="entry name" value="CheW"/>
    <property type="match status" value="1"/>
</dbReference>
<dbReference type="RefSeq" id="WP_124936279.1">
    <property type="nucleotide sequence ID" value="NZ_RJVQ01000002.1"/>
</dbReference>
<dbReference type="SMART" id="SM00260">
    <property type="entry name" value="CheW"/>
    <property type="match status" value="1"/>
</dbReference>
<organism evidence="2 3">
    <name type="scientific">Vibrio viridaestus</name>
    <dbReference type="NCBI Taxonomy" id="2487322"/>
    <lineage>
        <taxon>Bacteria</taxon>
        <taxon>Pseudomonadati</taxon>
        <taxon>Pseudomonadota</taxon>
        <taxon>Gammaproteobacteria</taxon>
        <taxon>Vibrionales</taxon>
        <taxon>Vibrionaceae</taxon>
        <taxon>Vibrio</taxon>
    </lineage>
</organism>
<dbReference type="PROSITE" id="PS50851">
    <property type="entry name" value="CHEW"/>
    <property type="match status" value="1"/>
</dbReference>
<dbReference type="PIRSF" id="PIRSF020479">
    <property type="entry name" value="UCP020479_CheW"/>
    <property type="match status" value="1"/>
</dbReference>
<feature type="domain" description="CheW-like" evidence="1">
    <location>
        <begin position="192"/>
        <end position="329"/>
    </location>
</feature>
<proteinExistence type="predicted"/>
<keyword evidence="3" id="KW-1185">Reference proteome</keyword>
<gene>
    <name evidence="2" type="ORF">EES38_06105</name>
</gene>
<dbReference type="OrthoDB" id="5565759at2"/>
<reference evidence="2 3" key="1">
    <citation type="submission" date="2018-11" db="EMBL/GenBank/DDBJ databases">
        <title>Vibrio LJC006 sp. nov., isolated from seawater during the bloom of the enteromorpha.</title>
        <authorList>
            <person name="Liang J."/>
        </authorList>
    </citation>
    <scope>NUCLEOTIDE SEQUENCE [LARGE SCALE GENOMIC DNA]</scope>
    <source>
        <strain evidence="2 3">LJC006</strain>
    </source>
</reference>
<dbReference type="GO" id="GO:0006935">
    <property type="term" value="P:chemotaxis"/>
    <property type="evidence" value="ECO:0007669"/>
    <property type="project" value="InterPro"/>
</dbReference>
<name>A0A3N9TJ38_9VIBR</name>
<evidence type="ECO:0000313" key="2">
    <source>
        <dbReference type="EMBL" id="RQW64160.1"/>
    </source>
</evidence>
<evidence type="ECO:0000313" key="3">
    <source>
        <dbReference type="Proteomes" id="UP000281112"/>
    </source>
</evidence>
<dbReference type="InterPro" id="IPR014506">
    <property type="entry name" value="UCP020479_CheW"/>
</dbReference>
<evidence type="ECO:0000259" key="1">
    <source>
        <dbReference type="PROSITE" id="PS50851"/>
    </source>
</evidence>
<dbReference type="AlphaFoldDB" id="A0A3N9TJ38"/>
<dbReference type="SUPFAM" id="SSF50341">
    <property type="entry name" value="CheW-like"/>
    <property type="match status" value="1"/>
</dbReference>
<dbReference type="EMBL" id="RJVQ01000002">
    <property type="protein sequence ID" value="RQW64160.1"/>
    <property type="molecule type" value="Genomic_DNA"/>
</dbReference>
<dbReference type="GO" id="GO:0007165">
    <property type="term" value="P:signal transduction"/>
    <property type="evidence" value="ECO:0007669"/>
    <property type="project" value="InterPro"/>
</dbReference>
<sequence>MSRDSVLSGEQALTDYFAALLDESEELELAQEINAQVIAEVSHDSQFVPQLKPVVSEEKILEVSGPDFLPIPNLDDVERLLKQLESSNPVAEIEHVEDIIEENTRKVVEELHHQEDLEQQATTHKIVVEDEVQGWDVDTLDTTADEVHVAEEIKEIAEPVDTETVEQVSEVAQSGGGGSEFGHWEGVQRTSNFQVLYFEVNGVTFAVPLDELGGIHRITELNHLIGRPKWYLGLQTNRDAQLDVVDTARWVMADKLSGDEHKESYEYIVMLGESTWGLACGQLKGTELLDCDKVRWREHVGKRPWLAGMVKEKMCALIHVEALVAMLKAGLDVKALDK</sequence>
<accession>A0A3N9TJ38</accession>